<keyword evidence="2" id="KW-0677">Repeat</keyword>
<proteinExistence type="inferred from homology"/>
<dbReference type="InterPro" id="IPR002885">
    <property type="entry name" value="PPR_rpt"/>
</dbReference>
<dbReference type="EMBL" id="JAATIP010000032">
    <property type="protein sequence ID" value="KAF4389015.1"/>
    <property type="molecule type" value="Genomic_DNA"/>
</dbReference>
<dbReference type="PANTHER" id="PTHR47447">
    <property type="entry name" value="OS03G0856100 PROTEIN"/>
    <property type="match status" value="1"/>
</dbReference>
<evidence type="ECO:0000313" key="4">
    <source>
        <dbReference type="EMBL" id="KAF4389015.1"/>
    </source>
</evidence>
<sequence length="552" mass="62780">MIRLLLLQCFDWMQQNKKICPSSYSNYIKFTGGNHNPVGALDVYNSIQDESTKKNIVICNSVLGSLVRNGKFDHSIKFFCQMKQDGLTPDVVTYSTLLSGCIKAKQGYSIAMELVQELQQNGVQMDNVIYGTLLAICASHNKLSEAERYFNQMKEEGHSPNVFHYSSLLNAYSMCGDYKKADILIQDMESTGLPPNKVILTTLLKVYVRGGLFEKSRELLAELQAKGFAKDEMPYCLLMNALAKTGQINEAKSVFDEMLEKCVSSDGYSYSIMISAFCRGGLLEEAKQLAKDFEARYDTYDLVMLNTMLCAYCRSGEMESVMEMLKKMDELAISPDYTTFHILIKYFCKEKLYLLAYRMTVDMHNKGHQLDEELCSTLIFHLGKMKAHADAFSVYNMLRYGKTTMCKALHEKILHVLIAGRLLKDAYVVVKDNGELISPPAMKKFATIFMKSGNIDSINDVLKVIHGFGCKIDEEIFRMAISRYIMKPEKKDLLIQLLQWMSPHGYTVDSSTRNLILKNSHLFGRQLIAEILSKQHTISKAPKSDKKRWIAR</sequence>
<accession>A0A7J6H1R3</accession>
<feature type="repeat" description="PPR" evidence="3">
    <location>
        <begin position="231"/>
        <end position="265"/>
    </location>
</feature>
<dbReference type="Proteomes" id="UP000525078">
    <property type="component" value="Unassembled WGS sequence"/>
</dbReference>
<comment type="similarity">
    <text evidence="1">Belongs to the PPR family. P subfamily.</text>
</comment>
<reference evidence="4 5" key="1">
    <citation type="journal article" date="2020" name="bioRxiv">
        <title>Sequence and annotation of 42 cannabis genomes reveals extensive copy number variation in cannabinoid synthesis and pathogen resistance genes.</title>
        <authorList>
            <person name="Mckernan K.J."/>
            <person name="Helbert Y."/>
            <person name="Kane L.T."/>
            <person name="Ebling H."/>
            <person name="Zhang L."/>
            <person name="Liu B."/>
            <person name="Eaton Z."/>
            <person name="Mclaughlin S."/>
            <person name="Kingan S."/>
            <person name="Baybayan P."/>
            <person name="Concepcion G."/>
            <person name="Jordan M."/>
            <person name="Riva A."/>
            <person name="Barbazuk W."/>
            <person name="Harkins T."/>
        </authorList>
    </citation>
    <scope>NUCLEOTIDE SEQUENCE [LARGE SCALE GENOMIC DNA]</scope>
    <source>
        <strain evidence="5">cv. Jamaican Lion 4</strain>
        <tissue evidence="4">Leaf</tissue>
    </source>
</reference>
<comment type="caution">
    <text evidence="4">The sequence shown here is derived from an EMBL/GenBank/DDBJ whole genome shotgun (WGS) entry which is preliminary data.</text>
</comment>
<name>A0A7J6H1R3_CANSA</name>
<evidence type="ECO:0000256" key="3">
    <source>
        <dbReference type="PROSITE-ProRule" id="PRU00708"/>
    </source>
</evidence>
<dbReference type="Gene3D" id="1.25.40.10">
    <property type="entry name" value="Tetratricopeptide repeat domain"/>
    <property type="match status" value="3"/>
</dbReference>
<dbReference type="PROSITE" id="PS51375">
    <property type="entry name" value="PPR"/>
    <property type="match status" value="8"/>
</dbReference>
<feature type="repeat" description="PPR" evidence="3">
    <location>
        <begin position="301"/>
        <end position="335"/>
    </location>
</feature>
<evidence type="ECO:0000256" key="1">
    <source>
        <dbReference type="ARBA" id="ARBA00007626"/>
    </source>
</evidence>
<dbReference type="Pfam" id="PF13812">
    <property type="entry name" value="PPR_3"/>
    <property type="match status" value="1"/>
</dbReference>
<feature type="repeat" description="PPR" evidence="3">
    <location>
        <begin position="55"/>
        <end position="89"/>
    </location>
</feature>
<feature type="repeat" description="PPR" evidence="3">
    <location>
        <begin position="196"/>
        <end position="230"/>
    </location>
</feature>
<feature type="repeat" description="PPR" evidence="3">
    <location>
        <begin position="161"/>
        <end position="195"/>
    </location>
</feature>
<dbReference type="Pfam" id="PF13041">
    <property type="entry name" value="PPR_2"/>
    <property type="match status" value="3"/>
</dbReference>
<evidence type="ECO:0000256" key="2">
    <source>
        <dbReference type="ARBA" id="ARBA00022737"/>
    </source>
</evidence>
<evidence type="ECO:0000313" key="5">
    <source>
        <dbReference type="Proteomes" id="UP000525078"/>
    </source>
</evidence>
<dbReference type="InterPro" id="IPR011990">
    <property type="entry name" value="TPR-like_helical_dom_sf"/>
</dbReference>
<feature type="repeat" description="PPR" evidence="3">
    <location>
        <begin position="90"/>
        <end position="125"/>
    </location>
</feature>
<dbReference type="SUPFAM" id="SSF48452">
    <property type="entry name" value="TPR-like"/>
    <property type="match status" value="1"/>
</dbReference>
<feature type="repeat" description="PPR" evidence="3">
    <location>
        <begin position="126"/>
        <end position="160"/>
    </location>
</feature>
<gene>
    <name evidence="4" type="ORF">F8388_026744</name>
</gene>
<organism evidence="4 5">
    <name type="scientific">Cannabis sativa</name>
    <name type="common">Hemp</name>
    <name type="synonym">Marijuana</name>
    <dbReference type="NCBI Taxonomy" id="3483"/>
    <lineage>
        <taxon>Eukaryota</taxon>
        <taxon>Viridiplantae</taxon>
        <taxon>Streptophyta</taxon>
        <taxon>Embryophyta</taxon>
        <taxon>Tracheophyta</taxon>
        <taxon>Spermatophyta</taxon>
        <taxon>Magnoliopsida</taxon>
        <taxon>eudicotyledons</taxon>
        <taxon>Gunneridae</taxon>
        <taxon>Pentapetalae</taxon>
        <taxon>rosids</taxon>
        <taxon>fabids</taxon>
        <taxon>Rosales</taxon>
        <taxon>Cannabaceae</taxon>
        <taxon>Cannabis</taxon>
    </lineage>
</organism>
<evidence type="ECO:0008006" key="6">
    <source>
        <dbReference type="Google" id="ProtNLM"/>
    </source>
</evidence>
<dbReference type="NCBIfam" id="TIGR00756">
    <property type="entry name" value="PPR"/>
    <property type="match status" value="7"/>
</dbReference>
<dbReference type="PANTHER" id="PTHR47447:SF17">
    <property type="entry name" value="OS12G0638900 PROTEIN"/>
    <property type="match status" value="1"/>
</dbReference>
<feature type="repeat" description="PPR" evidence="3">
    <location>
        <begin position="266"/>
        <end position="296"/>
    </location>
</feature>
<dbReference type="AlphaFoldDB" id="A0A7J6H1R3"/>
<dbReference type="Pfam" id="PF01535">
    <property type="entry name" value="PPR"/>
    <property type="match status" value="1"/>
</dbReference>
<protein>
    <recommendedName>
        <fullName evidence="6">Pentatricopeptide repeat-containing protein</fullName>
    </recommendedName>
</protein>